<evidence type="ECO:0000313" key="2">
    <source>
        <dbReference type="Proteomes" id="UP000663929"/>
    </source>
</evidence>
<reference evidence="1" key="1">
    <citation type="submission" date="2021-03" db="EMBL/GenBank/DDBJ databases">
        <title>Acanthopleuribacteraceae sp. M133.</title>
        <authorList>
            <person name="Wang G."/>
        </authorList>
    </citation>
    <scope>NUCLEOTIDE SEQUENCE</scope>
    <source>
        <strain evidence="1">M133</strain>
    </source>
</reference>
<dbReference type="AlphaFoldDB" id="A0A8A4TTY4"/>
<gene>
    <name evidence="1" type="ORF">J3U87_13305</name>
</gene>
<dbReference type="EMBL" id="CP071793">
    <property type="protein sequence ID" value="QTD53426.1"/>
    <property type="molecule type" value="Genomic_DNA"/>
</dbReference>
<evidence type="ECO:0000313" key="1">
    <source>
        <dbReference type="EMBL" id="QTD53426.1"/>
    </source>
</evidence>
<name>A0A8A4TTY4_SULCO</name>
<proteinExistence type="predicted"/>
<organism evidence="1 2">
    <name type="scientific">Sulfidibacter corallicola</name>
    <dbReference type="NCBI Taxonomy" id="2818388"/>
    <lineage>
        <taxon>Bacteria</taxon>
        <taxon>Pseudomonadati</taxon>
        <taxon>Acidobacteriota</taxon>
        <taxon>Holophagae</taxon>
        <taxon>Acanthopleuribacterales</taxon>
        <taxon>Acanthopleuribacteraceae</taxon>
        <taxon>Sulfidibacter</taxon>
    </lineage>
</organism>
<dbReference type="RefSeq" id="WP_237383528.1">
    <property type="nucleotide sequence ID" value="NZ_CP071793.1"/>
</dbReference>
<dbReference type="Proteomes" id="UP000663929">
    <property type="component" value="Chromosome"/>
</dbReference>
<sequence>MNSKLTFEARLKKHFTFGNKRCTRASAVNPVGNGRKFDRILPPAPVNLSLIELGESNKVLKNMSLWDVGACLRPVFTVSVPMPGGLPNGFKGDSPAFALLSIVFLRKLVAKSEYSSF</sequence>
<accession>A0A8A4TTY4</accession>
<keyword evidence="2" id="KW-1185">Reference proteome</keyword>
<dbReference type="KEGG" id="scor:J3U87_13305"/>
<protein>
    <submittedName>
        <fullName evidence="1">Uncharacterized protein</fullName>
    </submittedName>
</protein>